<comment type="catalytic activity">
    <reaction evidence="10">
        <text>Preferential cleavage: (Ac)2-L-Lys-D-Ala-|-D-Ala. Also transpeptidation of peptidyl-alanyl moieties that are N-acyl substituents of D-alanine.</text>
        <dbReference type="EC" id="3.4.16.4"/>
    </reaction>
</comment>
<dbReference type="InterPro" id="IPR036950">
    <property type="entry name" value="PBP_transglycosylase"/>
</dbReference>
<evidence type="ECO:0000256" key="8">
    <source>
        <dbReference type="ARBA" id="ARBA00023136"/>
    </source>
</evidence>
<dbReference type="Pfam" id="PF00912">
    <property type="entry name" value="Transgly"/>
    <property type="match status" value="1"/>
</dbReference>
<keyword evidence="7" id="KW-0573">Peptidoglycan synthesis</keyword>
<evidence type="ECO:0000256" key="7">
    <source>
        <dbReference type="ARBA" id="ARBA00022984"/>
    </source>
</evidence>
<proteinExistence type="predicted"/>
<keyword evidence="6" id="KW-0133">Cell shape</keyword>
<comment type="pathway">
    <text evidence="2">Cell wall biogenesis; peptidoglycan biosynthesis.</text>
</comment>
<comment type="subcellular location">
    <subcellularLocation>
        <location evidence="1">Cell membrane</location>
    </subcellularLocation>
</comment>
<keyword evidence="14" id="KW-1185">Reference proteome</keyword>
<dbReference type="SUPFAM" id="SSF53955">
    <property type="entry name" value="Lysozyme-like"/>
    <property type="match status" value="1"/>
</dbReference>
<keyword evidence="9" id="KW-0961">Cell wall biogenesis/degradation</keyword>
<evidence type="ECO:0000256" key="1">
    <source>
        <dbReference type="ARBA" id="ARBA00004236"/>
    </source>
</evidence>
<gene>
    <name evidence="13" type="ORF">IFO69_13150</name>
</gene>
<dbReference type="InterPro" id="IPR050396">
    <property type="entry name" value="Glycosyltr_51/Transpeptidase"/>
</dbReference>
<evidence type="ECO:0000256" key="3">
    <source>
        <dbReference type="ARBA" id="ARBA00022475"/>
    </source>
</evidence>
<dbReference type="PANTHER" id="PTHR32282">
    <property type="entry name" value="BINDING PROTEIN TRANSPEPTIDASE, PUTATIVE-RELATED"/>
    <property type="match status" value="1"/>
</dbReference>
<sequence length="207" mass="23848">MVLFLTSTTVYCIMVVIKARAQTPDIVLQALHSDNIHLSLHDLSKSQLSELLKVQDPNFYAHHGFDISTPGTGITTLSQGLVKQFYFDDFKPGLAKIKQTLIARFAFDPMTPKDTILTLFINYAYMGHIEGRAIHGFQPAAEFYFKKNFADLNEDEYLALIAMIRAPNTFHYLYHRKANDLRVSRIKRYLSEDYIPKDNGDFLYDRE</sequence>
<dbReference type="EMBL" id="JACYTQ010000004">
    <property type="protein sequence ID" value="MBD8489697.1"/>
    <property type="molecule type" value="Genomic_DNA"/>
</dbReference>
<evidence type="ECO:0000256" key="5">
    <source>
        <dbReference type="ARBA" id="ARBA00022679"/>
    </source>
</evidence>
<feature type="domain" description="Glycosyl transferase family 51" evidence="12">
    <location>
        <begin position="34"/>
        <end position="185"/>
    </location>
</feature>
<evidence type="ECO:0000256" key="9">
    <source>
        <dbReference type="ARBA" id="ARBA00023316"/>
    </source>
</evidence>
<dbReference type="InterPro" id="IPR023346">
    <property type="entry name" value="Lysozyme-like_dom_sf"/>
</dbReference>
<keyword evidence="4" id="KW-0328">Glycosyltransferase</keyword>
<reference evidence="13 14" key="1">
    <citation type="submission" date="2020-09" db="EMBL/GenBank/DDBJ databases">
        <title>Echinicola sp. CAU 1574 isolated from sand of Sido Beach.</title>
        <authorList>
            <person name="Kim W."/>
        </authorList>
    </citation>
    <scope>NUCLEOTIDE SEQUENCE [LARGE SCALE GENOMIC DNA]</scope>
    <source>
        <strain evidence="13 14">CAU 1574</strain>
    </source>
</reference>
<dbReference type="InterPro" id="IPR001264">
    <property type="entry name" value="Glyco_trans_51"/>
</dbReference>
<keyword evidence="8" id="KW-0472">Membrane</keyword>
<dbReference type="Gene3D" id="1.10.3810.10">
    <property type="entry name" value="Biosynthetic peptidoglycan transglycosylase-like"/>
    <property type="match status" value="1"/>
</dbReference>
<keyword evidence="3" id="KW-1003">Cell membrane</keyword>
<evidence type="ECO:0000256" key="2">
    <source>
        <dbReference type="ARBA" id="ARBA00004752"/>
    </source>
</evidence>
<keyword evidence="5" id="KW-0808">Transferase</keyword>
<evidence type="ECO:0000256" key="11">
    <source>
        <dbReference type="ARBA" id="ARBA00049902"/>
    </source>
</evidence>
<evidence type="ECO:0000256" key="10">
    <source>
        <dbReference type="ARBA" id="ARBA00034000"/>
    </source>
</evidence>
<dbReference type="PANTHER" id="PTHR32282:SF11">
    <property type="entry name" value="PENICILLIN-BINDING PROTEIN 1B"/>
    <property type="match status" value="1"/>
</dbReference>
<accession>A0ABR9ALS1</accession>
<organism evidence="13 14">
    <name type="scientific">Echinicola arenosa</name>
    <dbReference type="NCBI Taxonomy" id="2774144"/>
    <lineage>
        <taxon>Bacteria</taxon>
        <taxon>Pseudomonadati</taxon>
        <taxon>Bacteroidota</taxon>
        <taxon>Cytophagia</taxon>
        <taxon>Cytophagales</taxon>
        <taxon>Cyclobacteriaceae</taxon>
        <taxon>Echinicola</taxon>
    </lineage>
</organism>
<evidence type="ECO:0000256" key="6">
    <source>
        <dbReference type="ARBA" id="ARBA00022960"/>
    </source>
</evidence>
<dbReference type="RefSeq" id="WP_192010583.1">
    <property type="nucleotide sequence ID" value="NZ_JACYTQ010000004.1"/>
</dbReference>
<name>A0ABR9ALS1_9BACT</name>
<evidence type="ECO:0000256" key="4">
    <source>
        <dbReference type="ARBA" id="ARBA00022676"/>
    </source>
</evidence>
<dbReference type="Proteomes" id="UP000647133">
    <property type="component" value="Unassembled WGS sequence"/>
</dbReference>
<evidence type="ECO:0000313" key="14">
    <source>
        <dbReference type="Proteomes" id="UP000647133"/>
    </source>
</evidence>
<evidence type="ECO:0000259" key="12">
    <source>
        <dbReference type="Pfam" id="PF00912"/>
    </source>
</evidence>
<comment type="catalytic activity">
    <reaction evidence="11">
        <text>[GlcNAc-(1-&gt;4)-Mur2Ac(oyl-L-Ala-gamma-D-Glu-L-Lys-D-Ala-D-Ala)](n)-di-trans,octa-cis-undecaprenyl diphosphate + beta-D-GlcNAc-(1-&gt;4)-Mur2Ac(oyl-L-Ala-gamma-D-Glu-L-Lys-D-Ala-D-Ala)-di-trans,octa-cis-undecaprenyl diphosphate = [GlcNAc-(1-&gt;4)-Mur2Ac(oyl-L-Ala-gamma-D-Glu-L-Lys-D-Ala-D-Ala)](n+1)-di-trans,octa-cis-undecaprenyl diphosphate + di-trans,octa-cis-undecaprenyl diphosphate + H(+)</text>
        <dbReference type="Rhea" id="RHEA:23708"/>
        <dbReference type="Rhea" id="RHEA-COMP:9602"/>
        <dbReference type="Rhea" id="RHEA-COMP:9603"/>
        <dbReference type="ChEBI" id="CHEBI:15378"/>
        <dbReference type="ChEBI" id="CHEBI:58405"/>
        <dbReference type="ChEBI" id="CHEBI:60033"/>
        <dbReference type="ChEBI" id="CHEBI:78435"/>
        <dbReference type="EC" id="2.4.99.28"/>
    </reaction>
</comment>
<protein>
    <submittedName>
        <fullName evidence="13">Transglycosylase domain-containing protein</fullName>
    </submittedName>
</protein>
<evidence type="ECO:0000313" key="13">
    <source>
        <dbReference type="EMBL" id="MBD8489697.1"/>
    </source>
</evidence>
<comment type="caution">
    <text evidence="13">The sequence shown here is derived from an EMBL/GenBank/DDBJ whole genome shotgun (WGS) entry which is preliminary data.</text>
</comment>